<evidence type="ECO:0000313" key="16">
    <source>
        <dbReference type="Proteomes" id="UP001476583"/>
    </source>
</evidence>
<comment type="cofactor">
    <cofactor evidence="1">
        <name>heme b</name>
        <dbReference type="ChEBI" id="CHEBI:60344"/>
    </cofactor>
</comment>
<feature type="transmembrane region" description="Helical" evidence="13">
    <location>
        <begin position="86"/>
        <end position="107"/>
    </location>
</feature>
<keyword evidence="4" id="KW-1003">Cell membrane</keyword>
<keyword evidence="3" id="KW-0813">Transport</keyword>
<evidence type="ECO:0000256" key="8">
    <source>
        <dbReference type="ARBA" id="ARBA00022982"/>
    </source>
</evidence>
<evidence type="ECO:0000256" key="9">
    <source>
        <dbReference type="ARBA" id="ARBA00022989"/>
    </source>
</evidence>
<feature type="domain" description="Cytochrome b561 bacterial/Ni-hydrogenase" evidence="14">
    <location>
        <begin position="12"/>
        <end position="178"/>
    </location>
</feature>
<dbReference type="PANTHER" id="PTHR30529">
    <property type="entry name" value="CYTOCHROME B561"/>
    <property type="match status" value="1"/>
</dbReference>
<comment type="subcellular location">
    <subcellularLocation>
        <location evidence="2">Cell membrane</location>
        <topology evidence="2">Multi-pass membrane protein</topology>
    </subcellularLocation>
</comment>
<gene>
    <name evidence="15" type="ORF">WG219_10325</name>
</gene>
<accession>A0ABZ2RU49</accession>
<keyword evidence="6 13" id="KW-0812">Transmembrane</keyword>
<dbReference type="InterPro" id="IPR011577">
    <property type="entry name" value="Cyt_b561_bac/Ni-Hgenase"/>
</dbReference>
<dbReference type="Pfam" id="PF01292">
    <property type="entry name" value="Ni_hydr_CYTB"/>
    <property type="match status" value="1"/>
</dbReference>
<feature type="transmembrane region" description="Helical" evidence="13">
    <location>
        <begin position="57"/>
        <end position="74"/>
    </location>
</feature>
<evidence type="ECO:0000256" key="7">
    <source>
        <dbReference type="ARBA" id="ARBA00022723"/>
    </source>
</evidence>
<dbReference type="Proteomes" id="UP001476583">
    <property type="component" value="Chromosome"/>
</dbReference>
<evidence type="ECO:0000256" key="13">
    <source>
        <dbReference type="SAM" id="Phobius"/>
    </source>
</evidence>
<keyword evidence="8" id="KW-0249">Electron transport</keyword>
<evidence type="ECO:0000256" key="6">
    <source>
        <dbReference type="ARBA" id="ARBA00022692"/>
    </source>
</evidence>
<feature type="transmembrane region" description="Helical" evidence="13">
    <location>
        <begin position="142"/>
        <end position="163"/>
    </location>
</feature>
<evidence type="ECO:0000256" key="1">
    <source>
        <dbReference type="ARBA" id="ARBA00001970"/>
    </source>
</evidence>
<keyword evidence="11 13" id="KW-0472">Membrane</keyword>
<sequence length="178" mass="19825">MTTHLTTNNPQRYDTISRILHWGMAAGFVWVLTSALAHKFLSEGALDNFMWPTHKPVGFILAIFMVIRIIWAVLNRKRRPASKGAAASLGHLALYAVMFAVPFIGLLRQYGSGRAFDAFGVQIMAATPEQTYKWMIDLGGNFHGLLGWVLLALVVGHIAMTVLHRRNPETDVLPRMLG</sequence>
<dbReference type="SUPFAM" id="SSF81342">
    <property type="entry name" value="Transmembrane di-heme cytochromes"/>
    <property type="match status" value="1"/>
</dbReference>
<comment type="similarity">
    <text evidence="12">Belongs to the cytochrome b561 family.</text>
</comment>
<proteinExistence type="inferred from homology"/>
<keyword evidence="5" id="KW-0349">Heme</keyword>
<evidence type="ECO:0000313" key="15">
    <source>
        <dbReference type="EMBL" id="WXL27814.1"/>
    </source>
</evidence>
<dbReference type="EMBL" id="CP148074">
    <property type="protein sequence ID" value="WXL27814.1"/>
    <property type="molecule type" value="Genomic_DNA"/>
</dbReference>
<evidence type="ECO:0000256" key="2">
    <source>
        <dbReference type="ARBA" id="ARBA00004651"/>
    </source>
</evidence>
<evidence type="ECO:0000256" key="12">
    <source>
        <dbReference type="ARBA" id="ARBA00037975"/>
    </source>
</evidence>
<keyword evidence="16" id="KW-1185">Reference proteome</keyword>
<keyword evidence="10" id="KW-0408">Iron</keyword>
<evidence type="ECO:0000259" key="14">
    <source>
        <dbReference type="Pfam" id="PF01292"/>
    </source>
</evidence>
<evidence type="ECO:0000256" key="4">
    <source>
        <dbReference type="ARBA" id="ARBA00022475"/>
    </source>
</evidence>
<keyword evidence="7" id="KW-0479">Metal-binding</keyword>
<evidence type="ECO:0000256" key="10">
    <source>
        <dbReference type="ARBA" id="ARBA00023004"/>
    </source>
</evidence>
<reference evidence="15 16" key="1">
    <citation type="submission" date="2024-03" db="EMBL/GenBank/DDBJ databases">
        <title>Complete genome of BD2.</title>
        <authorList>
            <person name="Cao G."/>
        </authorList>
    </citation>
    <scope>NUCLEOTIDE SEQUENCE [LARGE SCALE GENOMIC DNA]</scope>
    <source>
        <strain evidence="15 16">BD2</strain>
    </source>
</reference>
<organism evidence="15 16">
    <name type="scientific">Ectopseudomonas mendocina</name>
    <name type="common">Pseudomonas mendocina</name>
    <dbReference type="NCBI Taxonomy" id="300"/>
    <lineage>
        <taxon>Bacteria</taxon>
        <taxon>Pseudomonadati</taxon>
        <taxon>Pseudomonadota</taxon>
        <taxon>Gammaproteobacteria</taxon>
        <taxon>Pseudomonadales</taxon>
        <taxon>Pseudomonadaceae</taxon>
        <taxon>Ectopseudomonas</taxon>
    </lineage>
</organism>
<dbReference type="PANTHER" id="PTHR30529:SF1">
    <property type="entry name" value="CYTOCHROME B561 HOMOLOG 2"/>
    <property type="match status" value="1"/>
</dbReference>
<dbReference type="InterPro" id="IPR016174">
    <property type="entry name" value="Di-haem_cyt_TM"/>
</dbReference>
<evidence type="ECO:0000256" key="11">
    <source>
        <dbReference type="ARBA" id="ARBA00023136"/>
    </source>
</evidence>
<dbReference type="InterPro" id="IPR052168">
    <property type="entry name" value="Cytochrome_b561_oxidase"/>
</dbReference>
<name>A0ABZ2RU49_ECTME</name>
<keyword evidence="9 13" id="KW-1133">Transmembrane helix</keyword>
<evidence type="ECO:0000256" key="3">
    <source>
        <dbReference type="ARBA" id="ARBA00022448"/>
    </source>
</evidence>
<protein>
    <submittedName>
        <fullName evidence="15">Cytochrome b</fullName>
    </submittedName>
</protein>
<feature type="transmembrane region" description="Helical" evidence="13">
    <location>
        <begin position="19"/>
        <end position="37"/>
    </location>
</feature>
<evidence type="ECO:0000256" key="5">
    <source>
        <dbReference type="ARBA" id="ARBA00022617"/>
    </source>
</evidence>
<dbReference type="Gene3D" id="1.20.950.20">
    <property type="entry name" value="Transmembrane di-heme cytochromes, Chain C"/>
    <property type="match status" value="1"/>
</dbReference>